<dbReference type="PANTHER" id="PTHR34388">
    <property type="entry name" value="DNA POLYMERASE III SUBUNIT DELTA"/>
    <property type="match status" value="1"/>
</dbReference>
<accession>A0A1I1DEK4</accession>
<keyword evidence="10" id="KW-1185">Reference proteome</keyword>
<dbReference type="OrthoDB" id="305757at2"/>
<dbReference type="GO" id="GO:0006261">
    <property type="term" value="P:DNA-templated DNA replication"/>
    <property type="evidence" value="ECO:0007669"/>
    <property type="project" value="TreeGrafter"/>
</dbReference>
<evidence type="ECO:0000256" key="1">
    <source>
        <dbReference type="ARBA" id="ARBA00012417"/>
    </source>
</evidence>
<dbReference type="InterPro" id="IPR008921">
    <property type="entry name" value="DNA_pol3_clamp-load_cplx_C"/>
</dbReference>
<evidence type="ECO:0000256" key="6">
    <source>
        <dbReference type="ARBA" id="ARBA00034754"/>
    </source>
</evidence>
<keyword evidence="5" id="KW-0239">DNA-directed DNA polymerase</keyword>
<dbReference type="RefSeq" id="WP_092317886.1">
    <property type="nucleotide sequence ID" value="NZ_FOKY01000001.1"/>
</dbReference>
<name>A0A1I1DEK4_BREAD</name>
<dbReference type="InterPro" id="IPR005790">
    <property type="entry name" value="DNA_polIII_delta"/>
</dbReference>
<proteinExistence type="inferred from homology"/>
<dbReference type="Gene3D" id="3.40.50.300">
    <property type="entry name" value="P-loop containing nucleotide triphosphate hydrolases"/>
    <property type="match status" value="1"/>
</dbReference>
<dbReference type="InterPro" id="IPR027417">
    <property type="entry name" value="P-loop_NTPase"/>
</dbReference>
<evidence type="ECO:0000259" key="8">
    <source>
        <dbReference type="Pfam" id="PF21694"/>
    </source>
</evidence>
<dbReference type="SUPFAM" id="SSF52540">
    <property type="entry name" value="P-loop containing nucleoside triphosphate hydrolases"/>
    <property type="match status" value="1"/>
</dbReference>
<evidence type="ECO:0000256" key="7">
    <source>
        <dbReference type="ARBA" id="ARBA00049244"/>
    </source>
</evidence>
<dbReference type="Pfam" id="PF21694">
    <property type="entry name" value="DNA_pol3_delta_C"/>
    <property type="match status" value="1"/>
</dbReference>
<evidence type="ECO:0000256" key="5">
    <source>
        <dbReference type="ARBA" id="ARBA00022932"/>
    </source>
</evidence>
<feature type="domain" description="DNA polymerase III delta subunit-like C-terminal" evidence="8">
    <location>
        <begin position="190"/>
        <end position="303"/>
    </location>
</feature>
<dbReference type="GO" id="GO:0003887">
    <property type="term" value="F:DNA-directed DNA polymerase activity"/>
    <property type="evidence" value="ECO:0007669"/>
    <property type="project" value="UniProtKB-KW"/>
</dbReference>
<evidence type="ECO:0000256" key="3">
    <source>
        <dbReference type="ARBA" id="ARBA00022695"/>
    </source>
</evidence>
<keyword evidence="4" id="KW-0235">DNA replication</keyword>
<evidence type="ECO:0000256" key="2">
    <source>
        <dbReference type="ARBA" id="ARBA00022679"/>
    </source>
</evidence>
<gene>
    <name evidence="9" type="ORF">SAMN02745150_00392</name>
</gene>
<sequence length="308" mass="34673">MEKIIVLGGENTVFAREEFEKFLAAAPKEGLLVRYGDEINIEDFFSNLRMGSLFSTELLIAVRNADASPAGFEKALLDYIKNPVESTVLMLWYAKIPAKIERAVLDLGAETGRVLNFKRAYAQDLRKYAISKLEESQVTYDPKVPEILVDISGEDAEELAGMLNKLLDYAGSKRISSEDVYFALERARNSSIFDFIDAIFARNIPTALEAFSDLVYSGESLVALNVMLLRAARIMWAAKTSPGSAVPQGLDVSSFEWKKYQNVARNVPLKFVSRMLECVSCLEFETKTRPEIFSRHALEKFLFEMDQV</sequence>
<keyword evidence="3" id="KW-0548">Nucleotidyltransferase</keyword>
<dbReference type="NCBIfam" id="TIGR01128">
    <property type="entry name" value="holA"/>
    <property type="match status" value="1"/>
</dbReference>
<reference evidence="10" key="1">
    <citation type="submission" date="2016-10" db="EMBL/GenBank/DDBJ databases">
        <authorList>
            <person name="Varghese N."/>
            <person name="Submissions S."/>
        </authorList>
    </citation>
    <scope>NUCLEOTIDE SEQUENCE [LARGE SCALE GENOMIC DNA]</scope>
    <source>
        <strain evidence="10">ATCC 43811</strain>
    </source>
</reference>
<dbReference type="STRING" id="34097.SAMN02745150_00392"/>
<keyword evidence="2" id="KW-0808">Transferase</keyword>
<dbReference type="GO" id="GO:0009360">
    <property type="term" value="C:DNA polymerase III complex"/>
    <property type="evidence" value="ECO:0007669"/>
    <property type="project" value="TreeGrafter"/>
</dbReference>
<comment type="similarity">
    <text evidence="6">Belongs to the DNA polymerase HolA subunit family.</text>
</comment>
<protein>
    <recommendedName>
        <fullName evidence="1">DNA-directed DNA polymerase</fullName>
        <ecNumber evidence="1">2.7.7.7</ecNumber>
    </recommendedName>
</protein>
<dbReference type="EMBL" id="FOKY01000001">
    <property type="protein sequence ID" value="SFB70973.1"/>
    <property type="molecule type" value="Genomic_DNA"/>
</dbReference>
<dbReference type="Proteomes" id="UP000240042">
    <property type="component" value="Unassembled WGS sequence"/>
</dbReference>
<dbReference type="PANTHER" id="PTHR34388:SF1">
    <property type="entry name" value="DNA POLYMERASE III SUBUNIT DELTA"/>
    <property type="match status" value="1"/>
</dbReference>
<evidence type="ECO:0000313" key="9">
    <source>
        <dbReference type="EMBL" id="SFB70973.1"/>
    </source>
</evidence>
<dbReference type="InterPro" id="IPR048466">
    <property type="entry name" value="DNA_pol3_delta-like_C"/>
</dbReference>
<dbReference type="AlphaFoldDB" id="A0A1I1DEK4"/>
<evidence type="ECO:0000256" key="4">
    <source>
        <dbReference type="ARBA" id="ARBA00022705"/>
    </source>
</evidence>
<organism evidence="9 10">
    <name type="scientific">Brevinema andersonii</name>
    <dbReference type="NCBI Taxonomy" id="34097"/>
    <lineage>
        <taxon>Bacteria</taxon>
        <taxon>Pseudomonadati</taxon>
        <taxon>Spirochaetota</taxon>
        <taxon>Spirochaetia</taxon>
        <taxon>Brevinematales</taxon>
        <taxon>Brevinemataceae</taxon>
        <taxon>Brevinema</taxon>
    </lineage>
</organism>
<dbReference type="Gene3D" id="1.20.272.10">
    <property type="match status" value="1"/>
</dbReference>
<dbReference type="GO" id="GO:0003677">
    <property type="term" value="F:DNA binding"/>
    <property type="evidence" value="ECO:0007669"/>
    <property type="project" value="InterPro"/>
</dbReference>
<dbReference type="EC" id="2.7.7.7" evidence="1"/>
<comment type="catalytic activity">
    <reaction evidence="7">
        <text>DNA(n) + a 2'-deoxyribonucleoside 5'-triphosphate = DNA(n+1) + diphosphate</text>
        <dbReference type="Rhea" id="RHEA:22508"/>
        <dbReference type="Rhea" id="RHEA-COMP:17339"/>
        <dbReference type="Rhea" id="RHEA-COMP:17340"/>
        <dbReference type="ChEBI" id="CHEBI:33019"/>
        <dbReference type="ChEBI" id="CHEBI:61560"/>
        <dbReference type="ChEBI" id="CHEBI:173112"/>
        <dbReference type="EC" id="2.7.7.7"/>
    </reaction>
</comment>
<dbReference type="SUPFAM" id="SSF48019">
    <property type="entry name" value="post-AAA+ oligomerization domain-like"/>
    <property type="match status" value="1"/>
</dbReference>
<dbReference type="Gene3D" id="1.10.8.60">
    <property type="match status" value="1"/>
</dbReference>
<evidence type="ECO:0000313" key="10">
    <source>
        <dbReference type="Proteomes" id="UP000240042"/>
    </source>
</evidence>